<evidence type="ECO:0000256" key="4">
    <source>
        <dbReference type="ARBA" id="ARBA00022989"/>
    </source>
</evidence>
<feature type="transmembrane region" description="Helical" evidence="6">
    <location>
        <begin position="41"/>
        <end position="64"/>
    </location>
</feature>
<dbReference type="PANTHER" id="PTHR40277:SF1">
    <property type="entry name" value="BLL5419 PROTEIN"/>
    <property type="match status" value="1"/>
</dbReference>
<feature type="transmembrane region" description="Helical" evidence="6">
    <location>
        <begin position="12"/>
        <end position="29"/>
    </location>
</feature>
<keyword evidence="3 6" id="KW-0812">Transmembrane</keyword>
<comment type="subcellular location">
    <subcellularLocation>
        <location evidence="1">Cell membrane</location>
        <topology evidence="1">Multi-pass membrane protein</topology>
    </subcellularLocation>
</comment>
<keyword evidence="4 6" id="KW-1133">Transmembrane helix</keyword>
<dbReference type="NCBIfam" id="TIGR00374">
    <property type="entry name" value="flippase-like domain"/>
    <property type="match status" value="1"/>
</dbReference>
<keyword evidence="8" id="KW-1185">Reference proteome</keyword>
<feature type="transmembrane region" description="Helical" evidence="6">
    <location>
        <begin position="243"/>
        <end position="262"/>
    </location>
</feature>
<dbReference type="PANTHER" id="PTHR40277">
    <property type="entry name" value="BLL5419 PROTEIN"/>
    <property type="match status" value="1"/>
</dbReference>
<reference evidence="7 8" key="1">
    <citation type="journal article" date="2021" name="Sci. Rep.">
        <title>Genome analysis of a halophilic bacterium Halomonas malpeensis YU-PRIM-29(T) reveals its exopolysaccharide and pigment producing capabilities.</title>
        <authorList>
            <person name="Athmika"/>
            <person name="Ghate S.D."/>
            <person name="Arun A.B."/>
            <person name="Rao S.S."/>
            <person name="Kumar S.T.A."/>
            <person name="Kandiyil M.K."/>
            <person name="Saptami K."/>
            <person name="Rekha P.D."/>
        </authorList>
    </citation>
    <scope>NUCLEOTIDE SEQUENCE [LARGE SCALE GENOMIC DNA]</scope>
    <source>
        <strain evidence="8">prim 29</strain>
    </source>
</reference>
<gene>
    <name evidence="7" type="ORF">GEV37_01070</name>
</gene>
<evidence type="ECO:0000313" key="8">
    <source>
        <dbReference type="Proteomes" id="UP001319882"/>
    </source>
</evidence>
<feature type="transmembrane region" description="Helical" evidence="6">
    <location>
        <begin position="153"/>
        <end position="177"/>
    </location>
</feature>
<dbReference type="InterPro" id="IPR022791">
    <property type="entry name" value="L-PG_synthase/AglD"/>
</dbReference>
<feature type="transmembrane region" description="Helical" evidence="6">
    <location>
        <begin position="84"/>
        <end position="102"/>
    </location>
</feature>
<evidence type="ECO:0000256" key="6">
    <source>
        <dbReference type="SAM" id="Phobius"/>
    </source>
</evidence>
<comment type="caution">
    <text evidence="7">The sequence shown here is derived from an EMBL/GenBank/DDBJ whole genome shotgun (WGS) entry which is preliminary data.</text>
</comment>
<evidence type="ECO:0000256" key="3">
    <source>
        <dbReference type="ARBA" id="ARBA00022692"/>
    </source>
</evidence>
<evidence type="ECO:0000313" key="7">
    <source>
        <dbReference type="EMBL" id="MCB8887720.1"/>
    </source>
</evidence>
<feature type="transmembrane region" description="Helical" evidence="6">
    <location>
        <begin position="206"/>
        <end position="231"/>
    </location>
</feature>
<evidence type="ECO:0000256" key="5">
    <source>
        <dbReference type="ARBA" id="ARBA00023136"/>
    </source>
</evidence>
<organism evidence="7 8">
    <name type="scientific">Vreelandella malpeensis</name>
    <dbReference type="NCBI Taxonomy" id="1172368"/>
    <lineage>
        <taxon>Bacteria</taxon>
        <taxon>Pseudomonadati</taxon>
        <taxon>Pseudomonadota</taxon>
        <taxon>Gammaproteobacteria</taxon>
        <taxon>Oceanospirillales</taxon>
        <taxon>Halomonadaceae</taxon>
        <taxon>Vreelandella</taxon>
    </lineage>
</organism>
<protein>
    <submittedName>
        <fullName evidence="7">Flippase-like domain-containing protein</fullName>
    </submittedName>
</protein>
<dbReference type="EMBL" id="WHVL01000001">
    <property type="protein sequence ID" value="MCB8887720.1"/>
    <property type="molecule type" value="Genomic_DNA"/>
</dbReference>
<sequence>MNMLALLKTPWVQRGVISVALLGAVALWVDPGEVMQEVRRLSPWWVVLALGISVLQVMLSAWRWRFTAGLLGVPLRFRYALREYYLALLINQLVPGGVVGDAGRAHRHARQTGSRGSAWRAVVLERASGQVAVALLVVVALALSPLWHQALGATGLLVAITMLMGVAAIVALLVAWLGRAGRSWLPRWCFAFGRDLRRSLLRRRVWYWQLCSSLAIVMSYGLVMVCAARAIGVELATVDILALTPPLLLAMLVPLSIAGWGLREGAAASVWLFVGLPSAQGVAISLAYGVLVMLSSLPGIWVAFGRRHRATPVGGGETQIDVEKRVVSTAKGTHPWTQCALQRRDRRHLKARAARADQKRRHQKVQAIERFCLHELGDGDATPFDQYAPVTAASQQGDHRRRVELASVVQRQFVTDSMVFWQREAGAGEVQRGRRRALEQGKMAAHTPARVEHDPRRVSAAHVAHCELRVIGAGGAGAHHDGICQRPQTMQMDQRLETVDIVGVAAFGGDAAIEALAELGQRPGFAPGQRQQTLQQRGGVVAYRHLARPAAFIAGIDGRLAFCAVANGQQPAPGGIHLDSLALGRETRNTNGVGHDVLSIRPTLNHARAEWPTQAHTARYARQSGGLHVPH</sequence>
<feature type="transmembrane region" description="Helical" evidence="6">
    <location>
        <begin position="123"/>
        <end position="147"/>
    </location>
</feature>
<evidence type="ECO:0000256" key="2">
    <source>
        <dbReference type="ARBA" id="ARBA00022475"/>
    </source>
</evidence>
<accession>A0ABS8DPC4</accession>
<proteinExistence type="predicted"/>
<evidence type="ECO:0000256" key="1">
    <source>
        <dbReference type="ARBA" id="ARBA00004651"/>
    </source>
</evidence>
<name>A0ABS8DPC4_9GAMM</name>
<dbReference type="Pfam" id="PF03706">
    <property type="entry name" value="LPG_synthase_TM"/>
    <property type="match status" value="1"/>
</dbReference>
<keyword evidence="5 6" id="KW-0472">Membrane</keyword>
<dbReference type="Proteomes" id="UP001319882">
    <property type="component" value="Unassembled WGS sequence"/>
</dbReference>
<keyword evidence="2" id="KW-1003">Cell membrane</keyword>